<evidence type="ECO:0000256" key="1">
    <source>
        <dbReference type="SAM" id="Phobius"/>
    </source>
</evidence>
<sequence>MKDKLIFYIINIAIYPLITFVIMPCLVRLQNFDGGDAAGNAMERAFTYLFGCVVACVIVLIFSFIISYKWLHCVWHAVPALVLGVFLIWFLPEAESYIESNRTRHYKEYYASGQLREEGVKIGNRAHSKHGIITYYTEDGHIDRTETWKKGEKNGEYCEYYDNGKLAAKGIQIYCFLRGEYDSYRFGKWLFYREDGTLDDERTYDEGILSGSKKYKLCWLKSQNGRHIVCDIGNHQPFTGELDKTAIVDNDVIPFYYTGKIIDGKFDGAWSGYYDSLGLQMSAEGTAVMGKNEGKYTAYYPNGQVSVTACYQDDELEGEYYSYDKESVVTAPHGTCRYTCHYVDGKRHGIARWWNEDGVLVRESEYDTGETDGASREYYDNGGLKSEYIYRNSQKEGPYECYYESGALQEEGCYKNNRKVYYKSYYENGMLEELLLEGDTPVHYAPDAYVQVVYSLKNGYELRISLSPDSIHVFTLKQDGEGYVMEKDPYCGYDKEKFALRYSGIDFDDYLVLDRWESQYSVYLYLYEKSTGKNLFKDKLYLESGYDASANLLLYLDTDDKTNPKGNLTLLNLQNLSTMEVDVRRFIPEDVLPNYYWNDFSVKKVNSTSVCITYDGEKSKQISELILD</sequence>
<evidence type="ECO:0008006" key="4">
    <source>
        <dbReference type="Google" id="ProtNLM"/>
    </source>
</evidence>
<feature type="transmembrane region" description="Helical" evidence="1">
    <location>
        <begin position="48"/>
        <end position="68"/>
    </location>
</feature>
<dbReference type="Proteomes" id="UP000286075">
    <property type="component" value="Unassembled WGS sequence"/>
</dbReference>
<comment type="caution">
    <text evidence="2">The sequence shown here is derived from an EMBL/GenBank/DDBJ whole genome shotgun (WGS) entry which is preliminary data.</text>
</comment>
<keyword evidence="1" id="KW-0472">Membrane</keyword>
<dbReference type="Gene3D" id="3.90.930.1">
    <property type="match status" value="2"/>
</dbReference>
<evidence type="ECO:0000313" key="3">
    <source>
        <dbReference type="Proteomes" id="UP000286075"/>
    </source>
</evidence>
<dbReference type="EMBL" id="QSCF01000008">
    <property type="protein sequence ID" value="RGX79677.1"/>
    <property type="molecule type" value="Genomic_DNA"/>
</dbReference>
<gene>
    <name evidence="2" type="ORF">DXA68_07110</name>
</gene>
<name>A0A413H7V1_9BACE</name>
<dbReference type="AlphaFoldDB" id="A0A413H7V1"/>
<dbReference type="Pfam" id="PF07661">
    <property type="entry name" value="MORN_2"/>
    <property type="match status" value="6"/>
</dbReference>
<keyword evidence="1" id="KW-1133">Transmembrane helix</keyword>
<dbReference type="InterPro" id="IPR011652">
    <property type="entry name" value="MORN_2"/>
</dbReference>
<evidence type="ECO:0000313" key="2">
    <source>
        <dbReference type="EMBL" id="RGX79677.1"/>
    </source>
</evidence>
<dbReference type="Gene3D" id="2.20.110.10">
    <property type="entry name" value="Histone H3 K4-specific methyltransferase SET7/9 N-terminal domain"/>
    <property type="match status" value="1"/>
</dbReference>
<keyword evidence="1" id="KW-0812">Transmembrane</keyword>
<feature type="transmembrane region" description="Helical" evidence="1">
    <location>
        <begin position="6"/>
        <end position="27"/>
    </location>
</feature>
<dbReference type="RefSeq" id="WP_117987009.1">
    <property type="nucleotide sequence ID" value="NZ_CABMFG010000008.1"/>
</dbReference>
<accession>A0A413H7V1</accession>
<protein>
    <recommendedName>
        <fullName evidence="4">Antitoxin component YwqK of the YwqJK toxin-antitoxin module</fullName>
    </recommendedName>
</protein>
<feature type="transmembrane region" description="Helical" evidence="1">
    <location>
        <begin position="74"/>
        <end position="92"/>
    </location>
</feature>
<dbReference type="SUPFAM" id="SSF82185">
    <property type="entry name" value="Histone H3 K4-specific methyltransferase SET7/9 N-terminal domain"/>
    <property type="match status" value="3"/>
</dbReference>
<reference evidence="2 3" key="1">
    <citation type="submission" date="2018-08" db="EMBL/GenBank/DDBJ databases">
        <title>A genome reference for cultivated species of the human gut microbiota.</title>
        <authorList>
            <person name="Zou Y."/>
            <person name="Xue W."/>
            <person name="Luo G."/>
        </authorList>
    </citation>
    <scope>NUCLEOTIDE SEQUENCE [LARGE SCALE GENOMIC DNA]</scope>
    <source>
        <strain evidence="2 3">OF03-9BH</strain>
    </source>
</reference>
<proteinExistence type="predicted"/>
<organism evidence="2 3">
    <name type="scientific">Bacteroides stercorirosoris</name>
    <dbReference type="NCBI Taxonomy" id="871324"/>
    <lineage>
        <taxon>Bacteria</taxon>
        <taxon>Pseudomonadati</taxon>
        <taxon>Bacteroidota</taxon>
        <taxon>Bacteroidia</taxon>
        <taxon>Bacteroidales</taxon>
        <taxon>Bacteroidaceae</taxon>
        <taxon>Bacteroides</taxon>
    </lineage>
</organism>
<dbReference type="OrthoDB" id="1080600at2"/>